<comment type="caution">
    <text evidence="6">The sequence shown here is derived from an EMBL/GenBank/DDBJ whole genome shotgun (WGS) entry which is preliminary data.</text>
</comment>
<dbReference type="PRINTS" id="PR00153">
    <property type="entry name" value="CSAPPISMRASE"/>
</dbReference>
<keyword evidence="2 4" id="KW-0697">Rotamase</keyword>
<dbReference type="SUPFAM" id="SSF50891">
    <property type="entry name" value="Cyclophilin-like"/>
    <property type="match status" value="1"/>
</dbReference>
<evidence type="ECO:0000256" key="3">
    <source>
        <dbReference type="ARBA" id="ARBA00023235"/>
    </source>
</evidence>
<dbReference type="Proteomes" id="UP001285263">
    <property type="component" value="Unassembled WGS sequence"/>
</dbReference>
<evidence type="ECO:0000259" key="5">
    <source>
        <dbReference type="PROSITE" id="PS50072"/>
    </source>
</evidence>
<evidence type="ECO:0000313" key="6">
    <source>
        <dbReference type="EMBL" id="MDY0746776.1"/>
    </source>
</evidence>
<keyword evidence="7" id="KW-1185">Reference proteome</keyword>
<organism evidence="6 7">
    <name type="scientific">Roseateles agri</name>
    <dbReference type="NCBI Taxonomy" id="3098619"/>
    <lineage>
        <taxon>Bacteria</taxon>
        <taxon>Pseudomonadati</taxon>
        <taxon>Pseudomonadota</taxon>
        <taxon>Betaproteobacteria</taxon>
        <taxon>Burkholderiales</taxon>
        <taxon>Sphaerotilaceae</taxon>
        <taxon>Roseateles</taxon>
    </lineage>
</organism>
<dbReference type="PROSITE" id="PS00170">
    <property type="entry name" value="CSA_PPIASE_1"/>
    <property type="match status" value="1"/>
</dbReference>
<comment type="catalytic activity">
    <reaction evidence="4">
        <text>[protein]-peptidylproline (omega=180) = [protein]-peptidylproline (omega=0)</text>
        <dbReference type="Rhea" id="RHEA:16237"/>
        <dbReference type="Rhea" id="RHEA-COMP:10747"/>
        <dbReference type="Rhea" id="RHEA-COMP:10748"/>
        <dbReference type="ChEBI" id="CHEBI:83833"/>
        <dbReference type="ChEBI" id="CHEBI:83834"/>
        <dbReference type="EC" id="5.2.1.8"/>
    </reaction>
</comment>
<dbReference type="Gene3D" id="2.40.100.10">
    <property type="entry name" value="Cyclophilin-like"/>
    <property type="match status" value="1"/>
</dbReference>
<dbReference type="RefSeq" id="WP_320424862.1">
    <property type="nucleotide sequence ID" value="NZ_JAXCLA010000006.1"/>
</dbReference>
<feature type="chain" id="PRO_5044952672" description="Peptidyl-prolyl cis-trans isomerase" evidence="4">
    <location>
        <begin position="29"/>
        <end position="194"/>
    </location>
</feature>
<dbReference type="InterPro" id="IPR029000">
    <property type="entry name" value="Cyclophilin-like_dom_sf"/>
</dbReference>
<evidence type="ECO:0000256" key="1">
    <source>
        <dbReference type="ARBA" id="ARBA00007365"/>
    </source>
</evidence>
<evidence type="ECO:0000256" key="4">
    <source>
        <dbReference type="RuleBase" id="RU363019"/>
    </source>
</evidence>
<dbReference type="Pfam" id="PF00160">
    <property type="entry name" value="Pro_isomerase"/>
    <property type="match status" value="1"/>
</dbReference>
<dbReference type="EC" id="5.2.1.8" evidence="4"/>
<evidence type="ECO:0000256" key="2">
    <source>
        <dbReference type="ARBA" id="ARBA00023110"/>
    </source>
</evidence>
<comment type="similarity">
    <text evidence="1 4">Belongs to the cyclophilin-type PPIase family.</text>
</comment>
<reference evidence="6 7" key="1">
    <citation type="submission" date="2023-11" db="EMBL/GenBank/DDBJ databases">
        <title>Paucibacter sp. nov., isolated from fresh soil in Korea.</title>
        <authorList>
            <person name="Le N.T.T."/>
        </authorList>
    </citation>
    <scope>NUCLEOTIDE SEQUENCE [LARGE SCALE GENOMIC DNA]</scope>
    <source>
        <strain evidence="6 7">R3-3</strain>
    </source>
</reference>
<evidence type="ECO:0000313" key="7">
    <source>
        <dbReference type="Proteomes" id="UP001285263"/>
    </source>
</evidence>
<comment type="function">
    <text evidence="4">PPIases accelerate the folding of proteins. It catalyzes the cis-trans isomerization of proline imidic peptide bonds in oligopeptides.</text>
</comment>
<dbReference type="PANTHER" id="PTHR43246">
    <property type="entry name" value="PEPTIDYL-PROLYL CIS-TRANS ISOMERASE CYP38, CHLOROPLASTIC"/>
    <property type="match status" value="1"/>
</dbReference>
<dbReference type="InterPro" id="IPR002130">
    <property type="entry name" value="Cyclophilin-type_PPIase_dom"/>
</dbReference>
<feature type="signal peptide" evidence="4">
    <location>
        <begin position="1"/>
        <end position="28"/>
    </location>
</feature>
<accession>A0ABU5DM12</accession>
<dbReference type="GO" id="GO:0016853">
    <property type="term" value="F:isomerase activity"/>
    <property type="evidence" value="ECO:0007669"/>
    <property type="project" value="UniProtKB-KW"/>
</dbReference>
<name>A0ABU5DM12_9BURK</name>
<keyword evidence="3 4" id="KW-0413">Isomerase</keyword>
<dbReference type="EMBL" id="JAXCLA010000006">
    <property type="protein sequence ID" value="MDY0746776.1"/>
    <property type="molecule type" value="Genomic_DNA"/>
</dbReference>
<protein>
    <recommendedName>
        <fullName evidence="4">Peptidyl-prolyl cis-trans isomerase</fullName>
        <shortName evidence="4">PPIase</shortName>
        <ecNumber evidence="4">5.2.1.8</ecNumber>
    </recommendedName>
</protein>
<feature type="domain" description="PPIase cyclophilin-type" evidence="5">
    <location>
        <begin position="35"/>
        <end position="190"/>
    </location>
</feature>
<dbReference type="CDD" id="cd01920">
    <property type="entry name" value="cyclophilin_EcCYP_like"/>
    <property type="match status" value="1"/>
</dbReference>
<keyword evidence="4" id="KW-0732">Signal</keyword>
<dbReference type="PROSITE" id="PS50072">
    <property type="entry name" value="CSA_PPIASE_2"/>
    <property type="match status" value="1"/>
</dbReference>
<gene>
    <name evidence="6" type="ORF">SNE35_19855</name>
</gene>
<dbReference type="InterPro" id="IPR044665">
    <property type="entry name" value="E_coli_cyclophilin_A-like"/>
</dbReference>
<sequence>MHKAMINVTIKRTLGGLAALLLAFAAQAQTVKLTTSMGDIRIQLDAEKAPKSVANFLQYVKSGQYNGTVFHRVIANFMIQGGGFTTKMEQKPTKAPIPLESRNGLHNVRGSVAMARTGDPNSATAQFFINTVDNAFLDADNARDGNGYAVFGQVIEGMEVVDKIRAVPVTDTGMFQNVPQTPVIITKAIVESKK</sequence>
<proteinExistence type="inferred from homology"/>
<dbReference type="InterPro" id="IPR020892">
    <property type="entry name" value="Cyclophilin-type_PPIase_CS"/>
</dbReference>